<dbReference type="CDD" id="cd22744">
    <property type="entry name" value="OTU"/>
    <property type="match status" value="1"/>
</dbReference>
<evidence type="ECO:0000256" key="3">
    <source>
        <dbReference type="ARBA" id="ARBA00023242"/>
    </source>
</evidence>
<sequence>LTAEQLSIDLNSFRQQGWFNSDAGDIAVKVCSNILQIPIVVITSYPQAPYQSFIPPKMSSTHPLYVAFNHSLPGHYDATTDIVPSVVSGEKKKYCQCGKKKMKNQANFQSCTAANSSQQCSCLSSGSMCSRLCQCYNCCNPLNSNAKVTPLSLHERCRCGRGRKKGESNRPSCCDCPGERKSKCPCLKSGISCSRDCQCLDCSNPHNETSKRNVVSAGPTNIPKKRKRSNPDPYNRKGGTKYLISQGFDVTA</sequence>
<evidence type="ECO:0000313" key="6">
    <source>
        <dbReference type="EMBL" id="CAH3156263.1"/>
    </source>
</evidence>
<organism evidence="6 7">
    <name type="scientific">Porites lobata</name>
    <dbReference type="NCBI Taxonomy" id="104759"/>
    <lineage>
        <taxon>Eukaryota</taxon>
        <taxon>Metazoa</taxon>
        <taxon>Cnidaria</taxon>
        <taxon>Anthozoa</taxon>
        <taxon>Hexacorallia</taxon>
        <taxon>Scleractinia</taxon>
        <taxon>Fungiina</taxon>
        <taxon>Poritidae</taxon>
        <taxon>Porites</taxon>
    </lineage>
</organism>
<protein>
    <recommendedName>
        <fullName evidence="5">CRC domain-containing protein</fullName>
    </recommendedName>
</protein>
<comment type="subcellular location">
    <subcellularLocation>
        <location evidence="1">Nucleus</location>
    </subcellularLocation>
</comment>
<evidence type="ECO:0000313" key="7">
    <source>
        <dbReference type="Proteomes" id="UP001159405"/>
    </source>
</evidence>
<dbReference type="Proteomes" id="UP001159405">
    <property type="component" value="Unassembled WGS sequence"/>
</dbReference>
<name>A0ABN8Q3H4_9CNID</name>
<keyword evidence="7" id="KW-1185">Reference proteome</keyword>
<feature type="region of interest" description="Disordered" evidence="4">
    <location>
        <begin position="209"/>
        <end position="241"/>
    </location>
</feature>
<dbReference type="PROSITE" id="PS51634">
    <property type="entry name" value="CRC"/>
    <property type="match status" value="1"/>
</dbReference>
<gene>
    <name evidence="6" type="ORF">PLOB_00001726</name>
</gene>
<dbReference type="InterPro" id="IPR005172">
    <property type="entry name" value="CRC"/>
</dbReference>
<evidence type="ECO:0000259" key="5">
    <source>
        <dbReference type="PROSITE" id="PS51634"/>
    </source>
</evidence>
<comment type="caution">
    <text evidence="6">The sequence shown here is derived from an EMBL/GenBank/DDBJ whole genome shotgun (WGS) entry which is preliminary data.</text>
</comment>
<dbReference type="EMBL" id="CALNXK010000104">
    <property type="protein sequence ID" value="CAH3156263.1"/>
    <property type="molecule type" value="Genomic_DNA"/>
</dbReference>
<evidence type="ECO:0000256" key="4">
    <source>
        <dbReference type="SAM" id="MobiDB-lite"/>
    </source>
</evidence>
<feature type="non-terminal residue" evidence="6">
    <location>
        <position position="1"/>
    </location>
</feature>
<accession>A0ABN8Q3H4</accession>
<evidence type="ECO:0000256" key="1">
    <source>
        <dbReference type="ARBA" id="ARBA00004123"/>
    </source>
</evidence>
<dbReference type="InterPro" id="IPR033467">
    <property type="entry name" value="Tesmin/TSO1-like_CXC"/>
</dbReference>
<evidence type="ECO:0000256" key="2">
    <source>
        <dbReference type="ARBA" id="ARBA00007267"/>
    </source>
</evidence>
<reference evidence="6 7" key="1">
    <citation type="submission" date="2022-05" db="EMBL/GenBank/DDBJ databases">
        <authorList>
            <consortium name="Genoscope - CEA"/>
            <person name="William W."/>
        </authorList>
    </citation>
    <scope>NUCLEOTIDE SEQUENCE [LARGE SCALE GENOMIC DNA]</scope>
</reference>
<proteinExistence type="inferred from homology"/>
<feature type="domain" description="CRC" evidence="5">
    <location>
        <begin position="107"/>
        <end position="207"/>
    </location>
</feature>
<keyword evidence="3" id="KW-0539">Nucleus</keyword>
<dbReference type="SMART" id="SM01114">
    <property type="entry name" value="CXC"/>
    <property type="match status" value="2"/>
</dbReference>
<feature type="non-terminal residue" evidence="6">
    <location>
        <position position="252"/>
    </location>
</feature>
<comment type="similarity">
    <text evidence="2">Belongs to the lin-54 family.</text>
</comment>